<dbReference type="Gene3D" id="3.20.20.70">
    <property type="entry name" value="Aldolase class I"/>
    <property type="match status" value="1"/>
</dbReference>
<dbReference type="Pfam" id="PF00701">
    <property type="entry name" value="DHDPS"/>
    <property type="match status" value="1"/>
</dbReference>
<comment type="catalytic activity">
    <reaction evidence="11 12">
        <text>L-aspartate 4-semialdehyde + pyruvate = (2S,4S)-4-hydroxy-2,3,4,5-tetrahydrodipicolinate + H2O + H(+)</text>
        <dbReference type="Rhea" id="RHEA:34171"/>
        <dbReference type="ChEBI" id="CHEBI:15361"/>
        <dbReference type="ChEBI" id="CHEBI:15377"/>
        <dbReference type="ChEBI" id="CHEBI:15378"/>
        <dbReference type="ChEBI" id="CHEBI:67139"/>
        <dbReference type="ChEBI" id="CHEBI:537519"/>
        <dbReference type="EC" id="4.3.3.7"/>
    </reaction>
</comment>
<evidence type="ECO:0000256" key="14">
    <source>
        <dbReference type="PIRSR" id="PIRSR001365-1"/>
    </source>
</evidence>
<dbReference type="GO" id="GO:0008840">
    <property type="term" value="F:4-hydroxy-tetrahydrodipicolinate synthase activity"/>
    <property type="evidence" value="ECO:0007669"/>
    <property type="project" value="UniProtKB-UniRule"/>
</dbReference>
<dbReference type="SUPFAM" id="SSF51569">
    <property type="entry name" value="Aldolase"/>
    <property type="match status" value="1"/>
</dbReference>
<keyword evidence="9 12" id="KW-0456">Lyase</keyword>
<evidence type="ECO:0000256" key="12">
    <source>
        <dbReference type="HAMAP-Rule" id="MF_00418"/>
    </source>
</evidence>
<dbReference type="InterPro" id="IPR020624">
    <property type="entry name" value="Schiff_base-form_aldolases_CS"/>
</dbReference>
<evidence type="ECO:0000256" key="1">
    <source>
        <dbReference type="ARBA" id="ARBA00003294"/>
    </source>
</evidence>
<evidence type="ECO:0000256" key="11">
    <source>
        <dbReference type="ARBA" id="ARBA00047836"/>
    </source>
</evidence>
<dbReference type="PRINTS" id="PR00146">
    <property type="entry name" value="DHPICSNTHASE"/>
</dbReference>
<dbReference type="GO" id="GO:0009089">
    <property type="term" value="P:lysine biosynthetic process via diaminopimelate"/>
    <property type="evidence" value="ECO:0007669"/>
    <property type="project" value="UniProtKB-UniRule"/>
</dbReference>
<evidence type="ECO:0000256" key="9">
    <source>
        <dbReference type="ARBA" id="ARBA00023239"/>
    </source>
</evidence>
<dbReference type="CDD" id="cd00950">
    <property type="entry name" value="DHDPS"/>
    <property type="match status" value="1"/>
</dbReference>
<feature type="site" description="Part of a proton relay during catalysis" evidence="12">
    <location>
        <position position="110"/>
    </location>
</feature>
<feature type="active site" description="Proton donor/acceptor" evidence="12 14">
    <location>
        <position position="136"/>
    </location>
</feature>
<keyword evidence="8 12" id="KW-0457">Lysine biosynthesis</keyword>
<dbReference type="PANTHER" id="PTHR12128">
    <property type="entry name" value="DIHYDRODIPICOLINATE SYNTHASE"/>
    <property type="match status" value="1"/>
</dbReference>
<feature type="binding site" evidence="12 15">
    <location>
        <position position="207"/>
    </location>
    <ligand>
        <name>pyruvate</name>
        <dbReference type="ChEBI" id="CHEBI:15361"/>
    </ligand>
</feature>
<comment type="caution">
    <text evidence="16">The sequence shown here is derived from an EMBL/GenBank/DDBJ whole genome shotgun (WGS) entry which is preliminary data.</text>
</comment>
<dbReference type="AlphaFoldDB" id="A0A923KNH3"/>
<evidence type="ECO:0000313" key="16">
    <source>
        <dbReference type="EMBL" id="MBC3861179.1"/>
    </source>
</evidence>
<evidence type="ECO:0000256" key="3">
    <source>
        <dbReference type="ARBA" id="ARBA00007592"/>
    </source>
</evidence>
<evidence type="ECO:0000256" key="5">
    <source>
        <dbReference type="ARBA" id="ARBA00022490"/>
    </source>
</evidence>
<dbReference type="GO" id="GO:0019877">
    <property type="term" value="P:diaminopimelate biosynthetic process"/>
    <property type="evidence" value="ECO:0007669"/>
    <property type="project" value="UniProtKB-UniRule"/>
</dbReference>
<dbReference type="PIRSF" id="PIRSF001365">
    <property type="entry name" value="DHDPS"/>
    <property type="match status" value="1"/>
</dbReference>
<evidence type="ECO:0000256" key="2">
    <source>
        <dbReference type="ARBA" id="ARBA00005120"/>
    </source>
</evidence>
<comment type="similarity">
    <text evidence="3 12 13">Belongs to the DapA family.</text>
</comment>
<name>A0A923KNH3_9BURK</name>
<keyword evidence="7 12" id="KW-0220">Diaminopimelate biosynthesis</keyword>
<protein>
    <recommendedName>
        <fullName evidence="4 12">4-hydroxy-tetrahydrodipicolinate synthase</fullName>
        <shortName evidence="12">HTPA synthase</shortName>
        <ecNumber evidence="4 12">4.3.3.7</ecNumber>
    </recommendedName>
</protein>
<evidence type="ECO:0000256" key="15">
    <source>
        <dbReference type="PIRSR" id="PIRSR001365-2"/>
    </source>
</evidence>
<evidence type="ECO:0000313" key="17">
    <source>
        <dbReference type="Proteomes" id="UP000634011"/>
    </source>
</evidence>
<dbReference type="NCBIfam" id="TIGR00674">
    <property type="entry name" value="dapA"/>
    <property type="match status" value="1"/>
</dbReference>
<keyword evidence="6 12" id="KW-0028">Amino-acid biosynthesis</keyword>
<sequence>MSIFEGIWVPIVTPFRRQEVDLNAIQKLAGDLYKSGVNGIVVCGTTGEAAMLDEGEKAQILAAIQEVVPSTFPLAMGIQGSDTRSTAEKLTKLENFGQPPAAYLISAPAYVKPSQEGIRLHFEAMCAATKLPIIIYNVPSRTGVNIEFETVKALSQYGQHEQILAIKECNGKLEQTARLIKQTKLQVLCGDDVSLFDFLSIGGHGAISAAAHLRPDLFSYLRHLIIAGETSAAVLLFNQMLPMIRLLFCEPNPVPIKAALSLLGYLQEECRLPMTPMSKVGKQFLARELEVFMAIKKPEITPPKVSYAYHPALIH</sequence>
<comment type="caution">
    <text evidence="12">Was originally thought to be a dihydrodipicolinate synthase (DHDPS), catalyzing the condensation of (S)-aspartate-beta-semialdehyde [(S)-ASA] and pyruvate to dihydrodipicolinate (DHDP). However, it was shown in E.coli that the product of the enzymatic reaction is not dihydrodipicolinate but in fact (4S)-4-hydroxy-2,3,4,5-tetrahydro-(2S)-dipicolinic acid (HTPA), and that the consecutive dehydration reaction leading to DHDP is not spontaneous but catalyzed by DapB.</text>
</comment>
<dbReference type="RefSeq" id="WP_186911115.1">
    <property type="nucleotide sequence ID" value="NZ_JACOFV010000002.1"/>
</dbReference>
<dbReference type="EMBL" id="JACOFV010000002">
    <property type="protein sequence ID" value="MBC3861179.1"/>
    <property type="molecule type" value="Genomic_DNA"/>
</dbReference>
<comment type="pathway">
    <text evidence="2 12">Amino-acid biosynthesis; L-lysine biosynthesis via DAP pathway; (S)-tetrahydrodipicolinate from L-aspartate: step 3/4.</text>
</comment>
<keyword evidence="17" id="KW-1185">Reference proteome</keyword>
<dbReference type="InterPro" id="IPR013785">
    <property type="entry name" value="Aldolase_TIM"/>
</dbReference>
<dbReference type="HAMAP" id="MF_00418">
    <property type="entry name" value="DapA"/>
    <property type="match status" value="1"/>
</dbReference>
<feature type="site" description="Part of a proton relay during catalysis" evidence="12">
    <location>
        <position position="45"/>
    </location>
</feature>
<evidence type="ECO:0000256" key="4">
    <source>
        <dbReference type="ARBA" id="ARBA00012086"/>
    </source>
</evidence>
<dbReference type="PANTHER" id="PTHR12128:SF66">
    <property type="entry name" value="4-HYDROXY-2-OXOGLUTARATE ALDOLASE, MITOCHONDRIAL"/>
    <property type="match status" value="1"/>
</dbReference>
<dbReference type="SMART" id="SM01130">
    <property type="entry name" value="DHDPS"/>
    <property type="match status" value="1"/>
</dbReference>
<evidence type="ECO:0000256" key="6">
    <source>
        <dbReference type="ARBA" id="ARBA00022605"/>
    </source>
</evidence>
<evidence type="ECO:0000256" key="10">
    <source>
        <dbReference type="ARBA" id="ARBA00023270"/>
    </source>
</evidence>
<feature type="binding site" evidence="12 15">
    <location>
        <position position="46"/>
    </location>
    <ligand>
        <name>pyruvate</name>
        <dbReference type="ChEBI" id="CHEBI:15361"/>
    </ligand>
</feature>
<reference evidence="16" key="1">
    <citation type="submission" date="2020-08" db="EMBL/GenBank/DDBJ databases">
        <title>Novel species isolated from subtropical streams in China.</title>
        <authorList>
            <person name="Lu H."/>
        </authorList>
    </citation>
    <scope>NUCLEOTIDE SEQUENCE</scope>
    <source>
        <strain evidence="16">KACC 12607</strain>
    </source>
</reference>
<dbReference type="GO" id="GO:0005737">
    <property type="term" value="C:cytoplasm"/>
    <property type="evidence" value="ECO:0007669"/>
    <property type="project" value="UniProtKB-SubCell"/>
</dbReference>
<accession>A0A923KNH3</accession>
<dbReference type="InterPro" id="IPR002220">
    <property type="entry name" value="DapA-like"/>
</dbReference>
<comment type="subcellular location">
    <subcellularLocation>
        <location evidence="12">Cytoplasm</location>
    </subcellularLocation>
</comment>
<comment type="function">
    <text evidence="1 12">Catalyzes the condensation of (S)-aspartate-beta-semialdehyde [(S)-ASA] and pyruvate to 4-hydroxy-tetrahydrodipicolinate (HTPA).</text>
</comment>
<keyword evidence="5 12" id="KW-0963">Cytoplasm</keyword>
<evidence type="ECO:0000256" key="7">
    <source>
        <dbReference type="ARBA" id="ARBA00022915"/>
    </source>
</evidence>
<organism evidence="16 17">
    <name type="scientific">Undibacterium jejuense</name>
    <dbReference type="NCBI Taxonomy" id="1344949"/>
    <lineage>
        <taxon>Bacteria</taxon>
        <taxon>Pseudomonadati</taxon>
        <taxon>Pseudomonadota</taxon>
        <taxon>Betaproteobacteria</taxon>
        <taxon>Burkholderiales</taxon>
        <taxon>Oxalobacteraceae</taxon>
        <taxon>Undibacterium</taxon>
    </lineage>
</organism>
<keyword evidence="10 12" id="KW-0704">Schiff base</keyword>
<feature type="active site" description="Schiff-base intermediate with substrate" evidence="12 14">
    <location>
        <position position="167"/>
    </location>
</feature>
<gene>
    <name evidence="12 16" type="primary">dapA</name>
    <name evidence="16" type="ORF">H8K32_03625</name>
</gene>
<evidence type="ECO:0000256" key="13">
    <source>
        <dbReference type="PIRNR" id="PIRNR001365"/>
    </source>
</evidence>
<dbReference type="Proteomes" id="UP000634011">
    <property type="component" value="Unassembled WGS sequence"/>
</dbReference>
<evidence type="ECO:0000256" key="8">
    <source>
        <dbReference type="ARBA" id="ARBA00023154"/>
    </source>
</evidence>
<dbReference type="EC" id="4.3.3.7" evidence="4 12"/>
<dbReference type="PROSITE" id="PS00665">
    <property type="entry name" value="DHDPS_1"/>
    <property type="match status" value="1"/>
</dbReference>
<comment type="subunit">
    <text evidence="12">Homotetramer; dimer of dimers.</text>
</comment>
<proteinExistence type="inferred from homology"/>
<dbReference type="InterPro" id="IPR005263">
    <property type="entry name" value="DapA"/>
</dbReference>